<name>A0A812S060_9DINO</name>
<evidence type="ECO:0000313" key="2">
    <source>
        <dbReference type="EMBL" id="CAE7459324.1"/>
    </source>
</evidence>
<evidence type="ECO:0000313" key="3">
    <source>
        <dbReference type="Proteomes" id="UP000604046"/>
    </source>
</evidence>
<evidence type="ECO:0000256" key="1">
    <source>
        <dbReference type="SAM" id="MobiDB-lite"/>
    </source>
</evidence>
<protein>
    <submittedName>
        <fullName evidence="2">Uncharacterized protein</fullName>
    </submittedName>
</protein>
<proteinExistence type="predicted"/>
<accession>A0A812S060</accession>
<keyword evidence="3" id="KW-1185">Reference proteome</keyword>
<organism evidence="2 3">
    <name type="scientific">Symbiodinium natans</name>
    <dbReference type="NCBI Taxonomy" id="878477"/>
    <lineage>
        <taxon>Eukaryota</taxon>
        <taxon>Sar</taxon>
        <taxon>Alveolata</taxon>
        <taxon>Dinophyceae</taxon>
        <taxon>Suessiales</taxon>
        <taxon>Symbiodiniaceae</taxon>
        <taxon>Symbiodinium</taxon>
    </lineage>
</organism>
<feature type="compositionally biased region" description="Basic and acidic residues" evidence="1">
    <location>
        <begin position="134"/>
        <end position="147"/>
    </location>
</feature>
<feature type="region of interest" description="Disordered" evidence="1">
    <location>
        <begin position="32"/>
        <end position="62"/>
    </location>
</feature>
<gene>
    <name evidence="2" type="ORF">SNAT2548_LOCUS25474</name>
</gene>
<dbReference type="Proteomes" id="UP000604046">
    <property type="component" value="Unassembled WGS sequence"/>
</dbReference>
<dbReference type="AlphaFoldDB" id="A0A812S060"/>
<reference evidence="2" key="1">
    <citation type="submission" date="2021-02" db="EMBL/GenBank/DDBJ databases">
        <authorList>
            <person name="Dougan E. K."/>
            <person name="Rhodes N."/>
            <person name="Thang M."/>
            <person name="Chan C."/>
        </authorList>
    </citation>
    <scope>NUCLEOTIDE SEQUENCE</scope>
</reference>
<sequence length="164" mass="18547">MHGAQLFRAKRLAKLVKEARCQRRRGKAKPTGWNMWLATDSPRERAHGYSRRKQDHAQRDGSRPEILFRSCCVASTQPFRAKRLAKLVRQARRQRRVCKAKPTGGATTWSPVSRQNSSTMLAMLAHGPEQEELDGPKRRPAVREGVRSKRAHVLGMCGDADTPP</sequence>
<comment type="caution">
    <text evidence="2">The sequence shown here is derived from an EMBL/GenBank/DDBJ whole genome shotgun (WGS) entry which is preliminary data.</text>
</comment>
<feature type="region of interest" description="Disordered" evidence="1">
    <location>
        <begin position="127"/>
        <end position="164"/>
    </location>
</feature>
<dbReference type="EMBL" id="CAJNDS010002395">
    <property type="protein sequence ID" value="CAE7459324.1"/>
    <property type="molecule type" value="Genomic_DNA"/>
</dbReference>